<dbReference type="Proteomes" id="UP001151760">
    <property type="component" value="Unassembled WGS sequence"/>
</dbReference>
<proteinExistence type="predicted"/>
<comment type="caution">
    <text evidence="2">The sequence shown here is derived from an EMBL/GenBank/DDBJ whole genome shotgun (WGS) entry which is preliminary data.</text>
</comment>
<feature type="transmembrane region" description="Helical" evidence="1">
    <location>
        <begin position="52"/>
        <end position="71"/>
    </location>
</feature>
<protein>
    <submittedName>
        <fullName evidence="2">Uncharacterized protein</fullName>
    </submittedName>
</protein>
<evidence type="ECO:0000313" key="2">
    <source>
        <dbReference type="EMBL" id="GJU09304.1"/>
    </source>
</evidence>
<keyword evidence="1" id="KW-0812">Transmembrane</keyword>
<evidence type="ECO:0000313" key="3">
    <source>
        <dbReference type="Proteomes" id="UP001151760"/>
    </source>
</evidence>
<accession>A0ABQ5JAF7</accession>
<reference evidence="2" key="1">
    <citation type="journal article" date="2022" name="Int. J. Mol. Sci.">
        <title>Draft Genome of Tanacetum Coccineum: Genomic Comparison of Closely Related Tanacetum-Family Plants.</title>
        <authorList>
            <person name="Yamashiro T."/>
            <person name="Shiraishi A."/>
            <person name="Nakayama K."/>
            <person name="Satake H."/>
        </authorList>
    </citation>
    <scope>NUCLEOTIDE SEQUENCE</scope>
</reference>
<gene>
    <name evidence="2" type="ORF">Tco_1131700</name>
</gene>
<reference evidence="2" key="2">
    <citation type="submission" date="2022-01" db="EMBL/GenBank/DDBJ databases">
        <authorList>
            <person name="Yamashiro T."/>
            <person name="Shiraishi A."/>
            <person name="Satake H."/>
            <person name="Nakayama K."/>
        </authorList>
    </citation>
    <scope>NUCLEOTIDE SEQUENCE</scope>
</reference>
<keyword evidence="3" id="KW-1185">Reference proteome</keyword>
<dbReference type="EMBL" id="BQNB010021715">
    <property type="protein sequence ID" value="GJU09304.1"/>
    <property type="molecule type" value="Genomic_DNA"/>
</dbReference>
<organism evidence="2 3">
    <name type="scientific">Tanacetum coccineum</name>
    <dbReference type="NCBI Taxonomy" id="301880"/>
    <lineage>
        <taxon>Eukaryota</taxon>
        <taxon>Viridiplantae</taxon>
        <taxon>Streptophyta</taxon>
        <taxon>Embryophyta</taxon>
        <taxon>Tracheophyta</taxon>
        <taxon>Spermatophyta</taxon>
        <taxon>Magnoliopsida</taxon>
        <taxon>eudicotyledons</taxon>
        <taxon>Gunneridae</taxon>
        <taxon>Pentapetalae</taxon>
        <taxon>asterids</taxon>
        <taxon>campanulids</taxon>
        <taxon>Asterales</taxon>
        <taxon>Asteraceae</taxon>
        <taxon>Asteroideae</taxon>
        <taxon>Anthemideae</taxon>
        <taxon>Anthemidinae</taxon>
        <taxon>Tanacetum</taxon>
    </lineage>
</organism>
<keyword evidence="1" id="KW-1133">Transmembrane helix</keyword>
<name>A0ABQ5JAF7_9ASTR</name>
<keyword evidence="1" id="KW-0472">Membrane</keyword>
<evidence type="ECO:0000256" key="1">
    <source>
        <dbReference type="SAM" id="Phobius"/>
    </source>
</evidence>
<sequence>MTACREPLPTIRTVWPLCGVCLPPFYHQEESHLLGTLLSGSFMLFPLLPLPWLLPPRGICFLVFASWYLAYRKANKAADQAFDLLQRPAISASYSASLLEAVN</sequence>